<feature type="compositionally biased region" description="Basic and acidic residues" evidence="1">
    <location>
        <begin position="726"/>
        <end position="739"/>
    </location>
</feature>
<name>A0ABP0LVD3_9DINO</name>
<feature type="compositionally biased region" description="Basic and acidic residues" evidence="1">
    <location>
        <begin position="23"/>
        <end position="48"/>
    </location>
</feature>
<comment type="caution">
    <text evidence="2">The sequence shown here is derived from an EMBL/GenBank/DDBJ whole genome shotgun (WGS) entry which is preliminary data.</text>
</comment>
<feature type="region of interest" description="Disordered" evidence="1">
    <location>
        <begin position="1"/>
        <end position="145"/>
    </location>
</feature>
<evidence type="ECO:0000256" key="1">
    <source>
        <dbReference type="SAM" id="MobiDB-lite"/>
    </source>
</evidence>
<feature type="non-terminal residue" evidence="2">
    <location>
        <position position="1"/>
    </location>
</feature>
<feature type="compositionally biased region" description="Polar residues" evidence="1">
    <location>
        <begin position="1"/>
        <end position="20"/>
    </location>
</feature>
<feature type="compositionally biased region" description="Basic and acidic residues" evidence="1">
    <location>
        <begin position="55"/>
        <end position="75"/>
    </location>
</feature>
<feature type="compositionally biased region" description="Low complexity" evidence="1">
    <location>
        <begin position="510"/>
        <end position="523"/>
    </location>
</feature>
<keyword evidence="3" id="KW-1185">Reference proteome</keyword>
<gene>
    <name evidence="2" type="ORF">SCF082_LOCUS24732</name>
</gene>
<feature type="compositionally biased region" description="Basic residues" evidence="1">
    <location>
        <begin position="714"/>
        <end position="725"/>
    </location>
</feature>
<dbReference type="Proteomes" id="UP001642464">
    <property type="component" value="Unassembled WGS sequence"/>
</dbReference>
<feature type="region of interest" description="Disordered" evidence="1">
    <location>
        <begin position="510"/>
        <end position="540"/>
    </location>
</feature>
<evidence type="ECO:0000313" key="3">
    <source>
        <dbReference type="Proteomes" id="UP001642464"/>
    </source>
</evidence>
<feature type="region of interest" description="Disordered" evidence="1">
    <location>
        <begin position="668"/>
        <end position="739"/>
    </location>
</feature>
<reference evidence="2 3" key="1">
    <citation type="submission" date="2024-02" db="EMBL/GenBank/DDBJ databases">
        <authorList>
            <person name="Chen Y."/>
            <person name="Shah S."/>
            <person name="Dougan E. K."/>
            <person name="Thang M."/>
            <person name="Chan C."/>
        </authorList>
    </citation>
    <scope>NUCLEOTIDE SEQUENCE [LARGE SCALE GENOMIC DNA]</scope>
</reference>
<proteinExistence type="predicted"/>
<feature type="compositionally biased region" description="Low complexity" evidence="1">
    <location>
        <begin position="451"/>
        <end position="468"/>
    </location>
</feature>
<evidence type="ECO:0000313" key="2">
    <source>
        <dbReference type="EMBL" id="CAK9043170.1"/>
    </source>
</evidence>
<organism evidence="2 3">
    <name type="scientific">Durusdinium trenchii</name>
    <dbReference type="NCBI Taxonomy" id="1381693"/>
    <lineage>
        <taxon>Eukaryota</taxon>
        <taxon>Sar</taxon>
        <taxon>Alveolata</taxon>
        <taxon>Dinophyceae</taxon>
        <taxon>Suessiales</taxon>
        <taxon>Symbiodiniaceae</taxon>
        <taxon>Durusdinium</taxon>
    </lineage>
</organism>
<feature type="region of interest" description="Disordered" evidence="1">
    <location>
        <begin position="323"/>
        <end position="469"/>
    </location>
</feature>
<feature type="compositionally biased region" description="Acidic residues" evidence="1">
    <location>
        <begin position="441"/>
        <end position="450"/>
    </location>
</feature>
<feature type="compositionally biased region" description="Basic and acidic residues" evidence="1">
    <location>
        <begin position="694"/>
        <end position="703"/>
    </location>
</feature>
<protein>
    <submittedName>
        <fullName evidence="2">Uncharacterized protein</fullName>
    </submittedName>
</protein>
<feature type="compositionally biased region" description="Basic residues" evidence="1">
    <location>
        <begin position="131"/>
        <end position="144"/>
    </location>
</feature>
<dbReference type="EMBL" id="CAXAMM010018335">
    <property type="protein sequence ID" value="CAK9043170.1"/>
    <property type="molecule type" value="Genomic_DNA"/>
</dbReference>
<sequence length="739" mass="79511">VRGLRNFSQAVRSNQVSARATSRVREPGDHEVEAERPELKRCRVDTSEQHAPGAEAKRKVDSAKKEESSSGHFSEESEEEVIEETVAPLGGKGHRRPPEPDGPPPKQKKDGNGRKERHRHQAGNTSSCKGSKPRHRAGRKHQRLGRLEFDPTVKVHRKLSGHFLDTLATDAGKDSFKQAAMSGRPHSEGEEFNLHDLEQWCLISPLKGDVLFVDLRSSDYAVDGESWAPFLVMDTTLLKPLGTLSIEAKFLGGCSAEHAVPRRGGCLEEEAGALHVTRFVWHTLHGAGGWLTGRAIRSASAWLQGDRGGSHAIDVEEEVEELPKAGVDTTGRGGAEEAPARPGALRRSKKEPLETTDPGSKEAKGSGELNKTVQPFKKSAAKHKAPRGAATPASSKVTGKGVGGGPGNKTALDPAKVQRLRAELKKSRQKLAAGGPPDPSPEGDDDESGGDSEPGSSGSAESEESPSAVAPTALTAGTLMGAEAHQGTVKAIKDGTTGDYHKQLIQRAAGTAELGSGSSSEESPSTDEDAELEAPLRRRSQKHPGSVLNLLLEHIANQLQQSAEVDTPATARGDLTTGVKVVSYLALAIRPHFGHRPKELREMHNLATSIDLLRQWQLARLGDVLAGRLIAIHQSLLDASWASARHLEVMPMPEGTALSDGVLLAARKHGRQVSRAQDPSLGWRPPKGKGKGKRNQEWGHYENEQEGTWWQPKGKGKSQKKGKSKKDKEKEAGEKPAEK</sequence>
<accession>A0ABP0LVD3</accession>